<dbReference type="FunFam" id="3.30.160.60:FF:000100">
    <property type="entry name" value="Zinc finger 45-like"/>
    <property type="match status" value="1"/>
</dbReference>
<dbReference type="EMBL" id="QGMI01001464">
    <property type="protein sequence ID" value="TVY33154.1"/>
    <property type="molecule type" value="Genomic_DNA"/>
</dbReference>
<dbReference type="GO" id="GO:0005634">
    <property type="term" value="C:nucleus"/>
    <property type="evidence" value="ECO:0007669"/>
    <property type="project" value="UniProtKB-SubCell"/>
</dbReference>
<organism evidence="10 11">
    <name type="scientific">Lachnellula occidentalis</name>
    <dbReference type="NCBI Taxonomy" id="215460"/>
    <lineage>
        <taxon>Eukaryota</taxon>
        <taxon>Fungi</taxon>
        <taxon>Dikarya</taxon>
        <taxon>Ascomycota</taxon>
        <taxon>Pezizomycotina</taxon>
        <taxon>Leotiomycetes</taxon>
        <taxon>Helotiales</taxon>
        <taxon>Lachnaceae</taxon>
        <taxon>Lachnellula</taxon>
    </lineage>
</organism>
<evidence type="ECO:0000256" key="7">
    <source>
        <dbReference type="PROSITE-ProRule" id="PRU00042"/>
    </source>
</evidence>
<dbReference type="GO" id="GO:0008270">
    <property type="term" value="F:zinc ion binding"/>
    <property type="evidence" value="ECO:0007669"/>
    <property type="project" value="UniProtKB-KW"/>
</dbReference>
<evidence type="ECO:0000256" key="6">
    <source>
        <dbReference type="ARBA" id="ARBA00023242"/>
    </source>
</evidence>
<name>A0A8H8U429_9HELO</name>
<evidence type="ECO:0000313" key="10">
    <source>
        <dbReference type="EMBL" id="TVY33154.1"/>
    </source>
</evidence>
<sequence length="405" mass="44451">MPSLIQHQKSTKHCPCPQCDPCDSYEALLESHLPPLDKYSCPECGRSFAQKPALEAHQRESMHASCYNCDVVSPTRALHALHMKSHSPVSAVSLSSATQFRCCDCQRDCKSERALADHLRSRKGVKNKQQKKKQNQQEEGSQKNGCKKCNVTFKNRGALTRHLTSVRHHPLSDIKCLADAKCKKQFNCPSGQLHHLESGKCVSGMTKTKLNAAIAAKDTGQIIASGGATAKSLLEENPSVSASSTSQIRSPILTPTSTEFLDTYPPSAILTPTSTLSTETNFHSMLTIRLRPRVGFQTCPLCPSSRTRKFQESALQQHLSSSFHAQVSMSLPLLVPDEISFHCPRTMMGEGSKNTPLKQFSTVSGLTQHLESGACDGGRGTFRRAVEYVQEEMKGMGLGRLKLLN</sequence>
<dbReference type="PROSITE" id="PS00028">
    <property type="entry name" value="ZINC_FINGER_C2H2_1"/>
    <property type="match status" value="2"/>
</dbReference>
<evidence type="ECO:0000256" key="2">
    <source>
        <dbReference type="ARBA" id="ARBA00022723"/>
    </source>
</evidence>
<comment type="subcellular location">
    <subcellularLocation>
        <location evidence="1">Nucleus</location>
    </subcellularLocation>
</comment>
<dbReference type="PROSITE" id="PS50157">
    <property type="entry name" value="ZINC_FINGER_C2H2_2"/>
    <property type="match status" value="1"/>
</dbReference>
<dbReference type="Pfam" id="PF00096">
    <property type="entry name" value="zf-C2H2"/>
    <property type="match status" value="2"/>
</dbReference>
<keyword evidence="2" id="KW-0479">Metal-binding</keyword>
<dbReference type="InterPro" id="IPR013087">
    <property type="entry name" value="Znf_C2H2_type"/>
</dbReference>
<accession>A0A8H8U429</accession>
<proteinExistence type="predicted"/>
<gene>
    <name evidence="10" type="ORF">LOCC1_G008421</name>
</gene>
<dbReference type="SUPFAM" id="SSF57667">
    <property type="entry name" value="beta-beta-alpha zinc fingers"/>
    <property type="match status" value="1"/>
</dbReference>
<dbReference type="AlphaFoldDB" id="A0A8H8U429"/>
<keyword evidence="4 7" id="KW-0863">Zinc-finger</keyword>
<keyword evidence="5" id="KW-0862">Zinc</keyword>
<feature type="region of interest" description="Disordered" evidence="8">
    <location>
        <begin position="120"/>
        <end position="144"/>
    </location>
</feature>
<comment type="caution">
    <text evidence="10">The sequence shown here is derived from an EMBL/GenBank/DDBJ whole genome shotgun (WGS) entry which is preliminary data.</text>
</comment>
<reference evidence="10 11" key="1">
    <citation type="submission" date="2018-05" db="EMBL/GenBank/DDBJ databases">
        <title>Genome sequencing and assembly of the regulated plant pathogen Lachnellula willkommii and related sister species for the development of diagnostic species identification markers.</title>
        <authorList>
            <person name="Giroux E."/>
            <person name="Bilodeau G."/>
        </authorList>
    </citation>
    <scope>NUCLEOTIDE SEQUENCE [LARGE SCALE GENOMIC DNA]</scope>
    <source>
        <strain evidence="10 11">CBS 160.35</strain>
    </source>
</reference>
<dbReference type="Gene3D" id="3.30.160.60">
    <property type="entry name" value="Classic Zinc Finger"/>
    <property type="match status" value="1"/>
</dbReference>
<evidence type="ECO:0000259" key="9">
    <source>
        <dbReference type="PROSITE" id="PS50157"/>
    </source>
</evidence>
<feature type="compositionally biased region" description="Basic residues" evidence="8">
    <location>
        <begin position="120"/>
        <end position="134"/>
    </location>
</feature>
<evidence type="ECO:0000256" key="3">
    <source>
        <dbReference type="ARBA" id="ARBA00022737"/>
    </source>
</evidence>
<dbReference type="SMART" id="SM00355">
    <property type="entry name" value="ZnF_C2H2"/>
    <property type="match status" value="5"/>
</dbReference>
<keyword evidence="6" id="KW-0539">Nucleus</keyword>
<evidence type="ECO:0000256" key="1">
    <source>
        <dbReference type="ARBA" id="ARBA00004123"/>
    </source>
</evidence>
<evidence type="ECO:0000256" key="8">
    <source>
        <dbReference type="SAM" id="MobiDB-lite"/>
    </source>
</evidence>
<dbReference type="InterPro" id="IPR036236">
    <property type="entry name" value="Znf_C2H2_sf"/>
</dbReference>
<dbReference type="InterPro" id="IPR050888">
    <property type="entry name" value="ZnF_C2H2-type_TF"/>
</dbReference>
<evidence type="ECO:0000256" key="4">
    <source>
        <dbReference type="ARBA" id="ARBA00022771"/>
    </source>
</evidence>
<dbReference type="OrthoDB" id="6077919at2759"/>
<protein>
    <recommendedName>
        <fullName evidence="9">C2H2-type domain-containing protein</fullName>
    </recommendedName>
</protein>
<keyword evidence="3" id="KW-0677">Repeat</keyword>
<feature type="domain" description="C2H2-type" evidence="9">
    <location>
        <begin position="39"/>
        <end position="64"/>
    </location>
</feature>
<keyword evidence="11" id="KW-1185">Reference proteome</keyword>
<dbReference type="Proteomes" id="UP000443090">
    <property type="component" value="Unassembled WGS sequence"/>
</dbReference>
<dbReference type="PANTHER" id="PTHR24406">
    <property type="entry name" value="TRANSCRIPTIONAL REPRESSOR CTCFL-RELATED"/>
    <property type="match status" value="1"/>
</dbReference>
<evidence type="ECO:0000313" key="11">
    <source>
        <dbReference type="Proteomes" id="UP000443090"/>
    </source>
</evidence>
<evidence type="ECO:0000256" key="5">
    <source>
        <dbReference type="ARBA" id="ARBA00022833"/>
    </source>
</evidence>